<keyword evidence="3" id="KW-1185">Reference proteome</keyword>
<gene>
    <name evidence="2" type="ORF">ACI2L5_33015</name>
</gene>
<proteinExistence type="predicted"/>
<protein>
    <submittedName>
        <fullName evidence="2">RICIN domain-containing protein</fullName>
    </submittedName>
</protein>
<dbReference type="Gene3D" id="2.80.10.50">
    <property type="match status" value="1"/>
</dbReference>
<evidence type="ECO:0000313" key="3">
    <source>
        <dbReference type="Proteomes" id="UP001620295"/>
    </source>
</evidence>
<dbReference type="RefSeq" id="WP_404747755.1">
    <property type="nucleotide sequence ID" value="NZ_JBJDQH010000011.1"/>
</dbReference>
<organism evidence="2 3">
    <name type="scientific">Streptomyces milbemycinicus</name>
    <dbReference type="NCBI Taxonomy" id="476552"/>
    <lineage>
        <taxon>Bacteria</taxon>
        <taxon>Bacillati</taxon>
        <taxon>Actinomycetota</taxon>
        <taxon>Actinomycetes</taxon>
        <taxon>Kitasatosporales</taxon>
        <taxon>Streptomycetaceae</taxon>
        <taxon>Streptomyces</taxon>
    </lineage>
</organism>
<dbReference type="InterPro" id="IPR035992">
    <property type="entry name" value="Ricin_B-like_lectins"/>
</dbReference>
<keyword evidence="1" id="KW-0732">Signal</keyword>
<dbReference type="PROSITE" id="PS50231">
    <property type="entry name" value="RICIN_B_LECTIN"/>
    <property type="match status" value="1"/>
</dbReference>
<feature type="signal peptide" evidence="1">
    <location>
        <begin position="1"/>
        <end position="36"/>
    </location>
</feature>
<name>A0ABW8LUW8_9ACTN</name>
<sequence>MTTRHVPRGPLLRRTGKLFGALALVGAVTLTAPANASAGENLSPVPRGGETAAPLAAGQGLIATVMNSATRRCLDDSPEFGVRTERCNQQDFQKWRIRGWDHISGFELQNVVTGLCLDDSPEHKLRTFGCRGGTPWQAWNLRYWDHWAEYQNLATGLCLDDNFDFGLRTVGCRGGAVWQRWWVSAPE</sequence>
<evidence type="ECO:0000256" key="1">
    <source>
        <dbReference type="SAM" id="SignalP"/>
    </source>
</evidence>
<dbReference type="EMBL" id="JBJDQH010000011">
    <property type="protein sequence ID" value="MFK4269719.1"/>
    <property type="molecule type" value="Genomic_DNA"/>
</dbReference>
<evidence type="ECO:0000313" key="2">
    <source>
        <dbReference type="EMBL" id="MFK4269719.1"/>
    </source>
</evidence>
<dbReference type="SUPFAM" id="SSF50370">
    <property type="entry name" value="Ricin B-like lectins"/>
    <property type="match status" value="1"/>
</dbReference>
<accession>A0ABW8LUW8</accession>
<comment type="caution">
    <text evidence="2">The sequence shown here is derived from an EMBL/GenBank/DDBJ whole genome shotgun (WGS) entry which is preliminary data.</text>
</comment>
<dbReference type="Proteomes" id="UP001620295">
    <property type="component" value="Unassembled WGS sequence"/>
</dbReference>
<reference evidence="2 3" key="1">
    <citation type="submission" date="2024-11" db="EMBL/GenBank/DDBJ databases">
        <title>The Natural Products Discovery Center: Release of the First 8490 Sequenced Strains for Exploring Actinobacteria Biosynthetic Diversity.</title>
        <authorList>
            <person name="Kalkreuter E."/>
            <person name="Kautsar S.A."/>
            <person name="Yang D."/>
            <person name="Bader C.D."/>
            <person name="Teijaro C.N."/>
            <person name="Fluegel L."/>
            <person name="Davis C.M."/>
            <person name="Simpson J.R."/>
            <person name="Lauterbach L."/>
            <person name="Steele A.D."/>
            <person name="Gui C."/>
            <person name="Meng S."/>
            <person name="Li G."/>
            <person name="Viehrig K."/>
            <person name="Ye F."/>
            <person name="Su P."/>
            <person name="Kiefer A.F."/>
            <person name="Nichols A."/>
            <person name="Cepeda A.J."/>
            <person name="Yan W."/>
            <person name="Fan B."/>
            <person name="Jiang Y."/>
            <person name="Adhikari A."/>
            <person name="Zheng C.-J."/>
            <person name="Schuster L."/>
            <person name="Cowan T.M."/>
            <person name="Smanski M.J."/>
            <person name="Chevrette M.G."/>
            <person name="De Carvalho L.P.S."/>
            <person name="Shen B."/>
        </authorList>
    </citation>
    <scope>NUCLEOTIDE SEQUENCE [LARGE SCALE GENOMIC DNA]</scope>
    <source>
        <strain evidence="2 3">NPDC020863</strain>
    </source>
</reference>
<dbReference type="CDD" id="cd23415">
    <property type="entry name" value="beta-trefoil_Ricin_AH"/>
    <property type="match status" value="1"/>
</dbReference>
<feature type="chain" id="PRO_5046441952" evidence="1">
    <location>
        <begin position="37"/>
        <end position="187"/>
    </location>
</feature>